<gene>
    <name evidence="2" type="ORF">CXB77_06795</name>
</gene>
<keyword evidence="3" id="KW-1185">Reference proteome</keyword>
<organism evidence="2 3">
    <name type="scientific">Chromatium okenii</name>
    <dbReference type="NCBI Taxonomy" id="61644"/>
    <lineage>
        <taxon>Bacteria</taxon>
        <taxon>Pseudomonadati</taxon>
        <taxon>Pseudomonadota</taxon>
        <taxon>Gammaproteobacteria</taxon>
        <taxon>Chromatiales</taxon>
        <taxon>Chromatiaceae</taxon>
        <taxon>Chromatium</taxon>
    </lineage>
</organism>
<sequence length="62" mass="6668">MIATMLIPSKPYRRKPDPFLILLLFVSIGMCVTLTYQVILYSGANDNPIATTQTPPTAGVGG</sequence>
<dbReference type="AlphaFoldDB" id="A0A2S7XSV7"/>
<reference evidence="2 3" key="1">
    <citation type="submission" date="2018-01" db="EMBL/GenBank/DDBJ databases">
        <title>The complete genome sequence of Chromatium okenii LaCa, a purple sulfur bacterium with a turbulent life.</title>
        <authorList>
            <person name="Luedin S.M."/>
            <person name="Liechti N."/>
            <person name="Storelli N."/>
            <person name="Danza F."/>
            <person name="Wittwer M."/>
            <person name="Pothier J.F."/>
            <person name="Tonolla M.A."/>
        </authorList>
    </citation>
    <scope>NUCLEOTIDE SEQUENCE [LARGE SCALE GENOMIC DNA]</scope>
    <source>
        <strain evidence="2 3">LaCa</strain>
    </source>
</reference>
<keyword evidence="1" id="KW-1133">Transmembrane helix</keyword>
<dbReference type="EMBL" id="PPGH01000034">
    <property type="protein sequence ID" value="PQJ96726.1"/>
    <property type="molecule type" value="Genomic_DNA"/>
</dbReference>
<feature type="transmembrane region" description="Helical" evidence="1">
    <location>
        <begin position="20"/>
        <end position="39"/>
    </location>
</feature>
<dbReference type="OrthoDB" id="9897771at2"/>
<evidence type="ECO:0000256" key="1">
    <source>
        <dbReference type="SAM" id="Phobius"/>
    </source>
</evidence>
<dbReference type="Proteomes" id="UP000239936">
    <property type="component" value="Unassembled WGS sequence"/>
</dbReference>
<accession>A0A2S7XSV7</accession>
<protein>
    <submittedName>
        <fullName evidence="2">Uncharacterized protein</fullName>
    </submittedName>
</protein>
<evidence type="ECO:0000313" key="3">
    <source>
        <dbReference type="Proteomes" id="UP000239936"/>
    </source>
</evidence>
<keyword evidence="1" id="KW-0472">Membrane</keyword>
<evidence type="ECO:0000313" key="2">
    <source>
        <dbReference type="EMBL" id="PQJ96726.1"/>
    </source>
</evidence>
<keyword evidence="1" id="KW-0812">Transmembrane</keyword>
<proteinExistence type="predicted"/>
<comment type="caution">
    <text evidence="2">The sequence shown here is derived from an EMBL/GenBank/DDBJ whole genome shotgun (WGS) entry which is preliminary data.</text>
</comment>
<name>A0A2S7XSV7_9GAMM</name>